<evidence type="ECO:0000313" key="2">
    <source>
        <dbReference type="Proteomes" id="UP001437256"/>
    </source>
</evidence>
<evidence type="ECO:0000313" key="1">
    <source>
        <dbReference type="EMBL" id="KAL0062285.1"/>
    </source>
</evidence>
<dbReference type="EMBL" id="JBBXMP010000109">
    <property type="protein sequence ID" value="KAL0062285.1"/>
    <property type="molecule type" value="Genomic_DNA"/>
</dbReference>
<keyword evidence="2" id="KW-1185">Reference proteome</keyword>
<reference evidence="1 2" key="1">
    <citation type="submission" date="2024-05" db="EMBL/GenBank/DDBJ databases">
        <title>A draft genome resource for the thread blight pathogen Marasmius tenuissimus strain MS-2.</title>
        <authorList>
            <person name="Yulfo-Soto G.E."/>
            <person name="Baruah I.K."/>
            <person name="Amoako-Attah I."/>
            <person name="Bukari Y."/>
            <person name="Meinhardt L.W."/>
            <person name="Bailey B.A."/>
            <person name="Cohen S.P."/>
        </authorList>
    </citation>
    <scope>NUCLEOTIDE SEQUENCE [LARGE SCALE GENOMIC DNA]</scope>
    <source>
        <strain evidence="1 2">MS-2</strain>
    </source>
</reference>
<organism evidence="1 2">
    <name type="scientific">Marasmius tenuissimus</name>
    <dbReference type="NCBI Taxonomy" id="585030"/>
    <lineage>
        <taxon>Eukaryota</taxon>
        <taxon>Fungi</taxon>
        <taxon>Dikarya</taxon>
        <taxon>Basidiomycota</taxon>
        <taxon>Agaricomycotina</taxon>
        <taxon>Agaricomycetes</taxon>
        <taxon>Agaricomycetidae</taxon>
        <taxon>Agaricales</taxon>
        <taxon>Marasmiineae</taxon>
        <taxon>Marasmiaceae</taxon>
        <taxon>Marasmius</taxon>
    </lineage>
</organism>
<dbReference type="Proteomes" id="UP001437256">
    <property type="component" value="Unassembled WGS sequence"/>
</dbReference>
<sequence length="418" mass="45841">MSSIGDLPFLSFAANSKSFDAEDYPHLHLMERGIDRRTLLDVAPDREELIMSNRSIEEYRDALKLRGTPDQLQWLYMTTHRQDVQKLRNTPDRTSAFITKDENGAGSLQIAVQSTRTHNISWGVANLSTRDVLISPRPLGPTHICVLVKDNNHGGTIDIGGGGSGTTAKQRAKPRPQRLLHTQTIDQPINDLLFTLNAPNLLPADADSGVSTLSSLPRRLHKELPRVGIRVPHLDTFPALVVYLHTKNQAELFRRIIPEFIRDIMHPLFAPRAIKGGSLDVQATLTALGSTSLDERESIRSSSTGLGATGAALSRWIILPFRRTGNSVVSDSGTPARLSDSSKTPVAPAQVDIFAKEIVRAAVALGEDEVLIKTASSLNALRDNLLFVGYLEHALWEELELSRQVLLRAIGVGAAFTN</sequence>
<name>A0ABR2ZM07_9AGAR</name>
<protein>
    <submittedName>
        <fullName evidence="1">Uncharacterized protein</fullName>
    </submittedName>
</protein>
<accession>A0ABR2ZM07</accession>
<gene>
    <name evidence="1" type="ORF">AAF712_010854</name>
</gene>
<comment type="caution">
    <text evidence="1">The sequence shown here is derived from an EMBL/GenBank/DDBJ whole genome shotgun (WGS) entry which is preliminary data.</text>
</comment>
<proteinExistence type="predicted"/>